<proteinExistence type="predicted"/>
<dbReference type="RefSeq" id="WP_183934280.1">
    <property type="nucleotide sequence ID" value="NZ_JACICF010000002.1"/>
</dbReference>
<comment type="caution">
    <text evidence="2">The sequence shown here is derived from an EMBL/GenBank/DDBJ whole genome shotgun (WGS) entry which is preliminary data.</text>
</comment>
<evidence type="ECO:0000313" key="3">
    <source>
        <dbReference type="Proteomes" id="UP000578569"/>
    </source>
</evidence>
<feature type="transmembrane region" description="Helical" evidence="1">
    <location>
        <begin position="40"/>
        <end position="58"/>
    </location>
</feature>
<reference evidence="2 3" key="1">
    <citation type="submission" date="2020-08" db="EMBL/GenBank/DDBJ databases">
        <title>Genomic Encyclopedia of Type Strains, Phase IV (KMG-IV): sequencing the most valuable type-strain genomes for metagenomic binning, comparative biology and taxonomic classification.</title>
        <authorList>
            <person name="Goeker M."/>
        </authorList>
    </citation>
    <scope>NUCLEOTIDE SEQUENCE [LARGE SCALE GENOMIC DNA]</scope>
    <source>
        <strain evidence="2 3">DSM 24194</strain>
    </source>
</reference>
<evidence type="ECO:0000313" key="2">
    <source>
        <dbReference type="EMBL" id="MBB3764926.1"/>
    </source>
</evidence>
<name>A0A839Z0Z4_9SPHN</name>
<dbReference type="AlphaFoldDB" id="A0A839Z0Z4"/>
<sequence>MTTRQDDARQGETMVPEAFMQGVWARVAQLAEAAERRRRTGLLMGMVTVALGAGFATIEAPAHADQPRYGLVDVAALSPSTLLR</sequence>
<dbReference type="EMBL" id="JACICF010000002">
    <property type="protein sequence ID" value="MBB3764926.1"/>
    <property type="molecule type" value="Genomic_DNA"/>
</dbReference>
<keyword evidence="3" id="KW-1185">Reference proteome</keyword>
<keyword evidence="1" id="KW-1133">Transmembrane helix</keyword>
<gene>
    <name evidence="2" type="ORF">FHS50_001988</name>
</gene>
<keyword evidence="1" id="KW-0812">Transmembrane</keyword>
<evidence type="ECO:0000256" key="1">
    <source>
        <dbReference type="SAM" id="Phobius"/>
    </source>
</evidence>
<dbReference type="Proteomes" id="UP000578569">
    <property type="component" value="Unassembled WGS sequence"/>
</dbReference>
<protein>
    <submittedName>
        <fullName evidence="2">Uncharacterized protein</fullName>
    </submittedName>
</protein>
<organism evidence="2 3">
    <name type="scientific">Sphingomicrobium lutaoense</name>
    <dbReference type="NCBI Taxonomy" id="515949"/>
    <lineage>
        <taxon>Bacteria</taxon>
        <taxon>Pseudomonadati</taxon>
        <taxon>Pseudomonadota</taxon>
        <taxon>Alphaproteobacteria</taxon>
        <taxon>Sphingomonadales</taxon>
        <taxon>Sphingomonadaceae</taxon>
        <taxon>Sphingomicrobium</taxon>
    </lineage>
</organism>
<accession>A0A839Z0Z4</accession>
<keyword evidence="1" id="KW-0472">Membrane</keyword>